<evidence type="ECO:0000256" key="1">
    <source>
        <dbReference type="SAM" id="MobiDB-lite"/>
    </source>
</evidence>
<evidence type="ECO:0000256" key="2">
    <source>
        <dbReference type="SAM" id="Phobius"/>
    </source>
</evidence>
<dbReference type="Proteomes" id="UP000204221">
    <property type="component" value="Chromosome"/>
</dbReference>
<keyword evidence="2" id="KW-1133">Transmembrane helix</keyword>
<feature type="transmembrane region" description="Helical" evidence="2">
    <location>
        <begin position="20"/>
        <end position="47"/>
    </location>
</feature>
<sequence length="169" mass="18254">MLGGHLGRLLLVERGPRRLALLRLILLWQTGLTRLLLGLGLLTLSLLRRPLARTMAGVRWLLALRHPAIPRAAVARTTDWVPTRLVAAGRGVGIRAPRDPTAQHHGRIVIRRRIHRIAGGHHRPRNLHGAGGVHGGGGAVRRDDEGAASACSREGFVGPIAGVHRDDLS</sequence>
<gene>
    <name evidence="3" type="ORF">AHOG_24545</name>
</gene>
<dbReference type="KEGG" id="ahg:AHOG_24545"/>
<dbReference type="AlphaFoldDB" id="A0A221W9W4"/>
<protein>
    <submittedName>
        <fullName evidence="3">Uncharacterized protein</fullName>
    </submittedName>
</protein>
<reference evidence="3 4" key="1">
    <citation type="submission" date="2017-07" db="EMBL/GenBank/DDBJ databases">
        <title>Complete genome sequence of Actinoalloteichus hoggarensis DSM 45943, type strain of Actinoalloteichus hoggarensis.</title>
        <authorList>
            <person name="Ruckert C."/>
            <person name="Nouioui I."/>
            <person name="Willmese J."/>
            <person name="van Wezel G."/>
            <person name="Klenk H.-P."/>
            <person name="Kalinowski J."/>
            <person name="Zotchev S.B."/>
        </authorList>
    </citation>
    <scope>NUCLEOTIDE SEQUENCE [LARGE SCALE GENOMIC DNA]</scope>
    <source>
        <strain evidence="3 4">DSM 45943</strain>
    </source>
</reference>
<keyword evidence="2" id="KW-0472">Membrane</keyword>
<feature type="compositionally biased region" description="Gly residues" evidence="1">
    <location>
        <begin position="129"/>
        <end position="139"/>
    </location>
</feature>
<keyword evidence="4" id="KW-1185">Reference proteome</keyword>
<organism evidence="3 4">
    <name type="scientific">Actinoalloteichus hoggarensis</name>
    <dbReference type="NCBI Taxonomy" id="1470176"/>
    <lineage>
        <taxon>Bacteria</taxon>
        <taxon>Bacillati</taxon>
        <taxon>Actinomycetota</taxon>
        <taxon>Actinomycetes</taxon>
        <taxon>Pseudonocardiales</taxon>
        <taxon>Pseudonocardiaceae</taxon>
        <taxon>Actinoalloteichus</taxon>
    </lineage>
</organism>
<evidence type="ECO:0000313" key="4">
    <source>
        <dbReference type="Proteomes" id="UP000204221"/>
    </source>
</evidence>
<name>A0A221W9W4_9PSEU</name>
<keyword evidence="2" id="KW-0812">Transmembrane</keyword>
<feature type="region of interest" description="Disordered" evidence="1">
    <location>
        <begin position="121"/>
        <end position="141"/>
    </location>
</feature>
<accession>A0A221W9W4</accession>
<dbReference type="EMBL" id="CP022521">
    <property type="protein sequence ID" value="ASO22514.1"/>
    <property type="molecule type" value="Genomic_DNA"/>
</dbReference>
<proteinExistence type="predicted"/>
<evidence type="ECO:0000313" key="3">
    <source>
        <dbReference type="EMBL" id="ASO22514.1"/>
    </source>
</evidence>